<dbReference type="Gene3D" id="3.20.20.70">
    <property type="entry name" value="Aldolase class I"/>
    <property type="match status" value="1"/>
</dbReference>
<dbReference type="InterPro" id="IPR058240">
    <property type="entry name" value="rSAM_sf"/>
</dbReference>
<accession>C5CE90</accession>
<dbReference type="GO" id="GO:0003824">
    <property type="term" value="F:catalytic activity"/>
    <property type="evidence" value="ECO:0007669"/>
    <property type="project" value="InterPro"/>
</dbReference>
<name>C5CE90_KOSOT</name>
<sequence>MKLPTHLETSIENLIQQAWQIRVENFPAEIEFVLPKRTKSISVTGTYCELNCAHCGGHYLKGMLPLSKNLEDLDYDSFLISGGCDKNGKVPIRPYMQILKKLKQHRRFNFHVGLLDEEDMEGLEEIADVISFDFVGDDATIREVYGLEKTVEDYLRTYRQLKKLVRVVPHISIGLRCGTLSGEFKALELLKNEGVDELVFIVFIPTHGTKLAHCSPPPIENVLHVLATARIMFPDIPIHLGCMRPGGAYRKQLDPLALRCGINKLVTPAPQAKEEAINLGLTIKHGEECCAL</sequence>
<keyword evidence="1" id="KW-0949">S-adenosyl-L-methionine</keyword>
<organism evidence="6 7">
    <name type="scientific">Kosmotoga olearia (strain ATCC BAA-1733 / DSM 21960 / TBF 19.5.1)</name>
    <dbReference type="NCBI Taxonomy" id="521045"/>
    <lineage>
        <taxon>Bacteria</taxon>
        <taxon>Thermotogati</taxon>
        <taxon>Thermotogota</taxon>
        <taxon>Thermotogae</taxon>
        <taxon>Kosmotogales</taxon>
        <taxon>Kosmotogaceae</taxon>
        <taxon>Kosmotoga</taxon>
    </lineage>
</organism>
<evidence type="ECO:0000313" key="6">
    <source>
        <dbReference type="EMBL" id="ACR79198.1"/>
    </source>
</evidence>
<dbReference type="EMBL" id="CP001634">
    <property type="protein sequence ID" value="ACR79198.1"/>
    <property type="molecule type" value="Genomic_DNA"/>
</dbReference>
<reference evidence="6 7" key="1">
    <citation type="submission" date="2009-06" db="EMBL/GenBank/DDBJ databases">
        <title>Complete sequence of Thermotogales bacterium TBF 19.5.1.</title>
        <authorList>
            <consortium name="US DOE Joint Genome Institute"/>
            <person name="Lucas S."/>
            <person name="Copeland A."/>
            <person name="Lapidus A."/>
            <person name="Glavina del Rio T."/>
            <person name="Tice H."/>
            <person name="Bruce D."/>
            <person name="Goodwin L."/>
            <person name="Pitluck S."/>
            <person name="Chertkov O."/>
            <person name="Brettin T."/>
            <person name="Detter J.C."/>
            <person name="Han C."/>
            <person name="Schmutz J."/>
            <person name="Larimer F."/>
            <person name="Land M."/>
            <person name="Hauser L."/>
            <person name="Kyrpides N."/>
            <person name="Ovchinnikova G."/>
            <person name="Noll K."/>
        </authorList>
    </citation>
    <scope>NUCLEOTIDE SEQUENCE [LARGE SCALE GENOMIC DNA]</scope>
    <source>
        <strain evidence="7">ATCC BAA-1733 / DSM 21960 / TBF 19.5.1</strain>
    </source>
</reference>
<gene>
    <name evidence="6" type="ordered locus">Kole_0475</name>
</gene>
<evidence type="ECO:0000313" key="7">
    <source>
        <dbReference type="Proteomes" id="UP000002382"/>
    </source>
</evidence>
<dbReference type="AlphaFoldDB" id="C5CE90"/>
<dbReference type="GO" id="GO:0046872">
    <property type="term" value="F:metal ion binding"/>
    <property type="evidence" value="ECO:0007669"/>
    <property type="project" value="UniProtKB-KW"/>
</dbReference>
<dbReference type="KEGG" id="kol:Kole_0475"/>
<evidence type="ECO:0000256" key="1">
    <source>
        <dbReference type="ARBA" id="ARBA00022691"/>
    </source>
</evidence>
<dbReference type="SFLD" id="SFLDG01113">
    <property type="entry name" value="Uncharacterised_Radical_SAM_Su"/>
    <property type="match status" value="1"/>
</dbReference>
<dbReference type="SMART" id="SM00729">
    <property type="entry name" value="Elp3"/>
    <property type="match status" value="1"/>
</dbReference>
<feature type="domain" description="Elp3/MiaA/NifB-like radical SAM core" evidence="5">
    <location>
        <begin position="38"/>
        <end position="228"/>
    </location>
</feature>
<evidence type="ECO:0000256" key="2">
    <source>
        <dbReference type="ARBA" id="ARBA00022723"/>
    </source>
</evidence>
<protein>
    <submittedName>
        <fullName evidence="6">Radical SAM domain protein</fullName>
    </submittedName>
</protein>
<dbReference type="RefSeq" id="WP_012744985.1">
    <property type="nucleotide sequence ID" value="NC_012785.1"/>
</dbReference>
<dbReference type="eggNOG" id="COG1856">
    <property type="taxonomic scope" value="Bacteria"/>
</dbReference>
<dbReference type="HOGENOM" id="CLU_067819_1_0_0"/>
<dbReference type="PANTHER" id="PTHR43288">
    <property type="entry name" value="BIOTIN SYNTHASE-RELATED PROTEIN, RADICAL SAM SUPERFAMILY"/>
    <property type="match status" value="1"/>
</dbReference>
<keyword evidence="4" id="KW-0411">Iron-sulfur</keyword>
<dbReference type="STRING" id="521045.Kole_0475"/>
<keyword evidence="7" id="KW-1185">Reference proteome</keyword>
<dbReference type="InterPro" id="IPR013785">
    <property type="entry name" value="Aldolase_TIM"/>
</dbReference>
<keyword evidence="3" id="KW-0408">Iron</keyword>
<dbReference type="OrthoDB" id="5420460at2"/>
<dbReference type="InterPro" id="IPR006638">
    <property type="entry name" value="Elp3/MiaA/NifB-like_rSAM"/>
</dbReference>
<reference evidence="6 7" key="2">
    <citation type="journal article" date="2011" name="J. Bacteriol.">
        <title>Genome Sequence of Kosmotoga olearia Strain TBF 19.5.1, a Thermophilic Bacterium with a Wide Growth Temperature Range, Isolated from the Troll B Oil Platform in the North Sea.</title>
        <authorList>
            <person name="Swithers K.S."/>
            <person name="Dipippo J.L."/>
            <person name="Bruce D.C."/>
            <person name="Detter C."/>
            <person name="Tapia R."/>
            <person name="Han S."/>
            <person name="Goodwin L.A."/>
            <person name="Han J."/>
            <person name="Woyke T."/>
            <person name="Pitluck S."/>
            <person name="Pennacchio L."/>
            <person name="Nolan M."/>
            <person name="Mikhailova N."/>
            <person name="Land M.L."/>
            <person name="Nesbo C.L."/>
            <person name="Gogarten J.P."/>
            <person name="Noll K.M."/>
        </authorList>
    </citation>
    <scope>NUCLEOTIDE SEQUENCE [LARGE SCALE GENOMIC DNA]</scope>
    <source>
        <strain evidence="7">ATCC BAA-1733 / DSM 21960 / TBF 19.5.1</strain>
    </source>
</reference>
<proteinExistence type="predicted"/>
<evidence type="ECO:0000256" key="4">
    <source>
        <dbReference type="ARBA" id="ARBA00023014"/>
    </source>
</evidence>
<dbReference type="PANTHER" id="PTHR43288:SF2">
    <property type="entry name" value="RADICAL SAM CORE DOMAIN-CONTAINING PROTEIN"/>
    <property type="match status" value="1"/>
</dbReference>
<keyword evidence="2" id="KW-0479">Metal-binding</keyword>
<dbReference type="SUPFAM" id="SSF102114">
    <property type="entry name" value="Radical SAM enzymes"/>
    <property type="match status" value="1"/>
</dbReference>
<dbReference type="Proteomes" id="UP000002382">
    <property type="component" value="Chromosome"/>
</dbReference>
<evidence type="ECO:0000256" key="3">
    <source>
        <dbReference type="ARBA" id="ARBA00023004"/>
    </source>
</evidence>
<dbReference type="GO" id="GO:0051536">
    <property type="term" value="F:iron-sulfur cluster binding"/>
    <property type="evidence" value="ECO:0007669"/>
    <property type="project" value="UniProtKB-KW"/>
</dbReference>
<dbReference type="InterPro" id="IPR007197">
    <property type="entry name" value="rSAM"/>
</dbReference>
<dbReference type="SFLD" id="SFLDS00029">
    <property type="entry name" value="Radical_SAM"/>
    <property type="match status" value="1"/>
</dbReference>
<evidence type="ECO:0000259" key="5">
    <source>
        <dbReference type="SMART" id="SM00729"/>
    </source>
</evidence>